<dbReference type="PROSITE" id="PS50119">
    <property type="entry name" value="ZF_BBOX"/>
    <property type="match status" value="1"/>
</dbReference>
<feature type="domain" description="B box-type" evidence="2">
    <location>
        <begin position="51"/>
        <end position="92"/>
    </location>
</feature>
<evidence type="ECO:0000259" key="2">
    <source>
        <dbReference type="PROSITE" id="PS50119"/>
    </source>
</evidence>
<sequence length="543" mass="62198">MNAVSTPSDCSTTAVFKADDCIPCVQTHLNKNKSLKHEILPYTSESVKPKSEESDCKDHPGKSRHLYCQDCNVPICSLCLTANHKRHGAVELSEILGKTRSIVTEDLKELHRFEREYSMIVEDRDIKIKKYTEQSNQEKSSLKTIGQIWHDIIDKAIETIEHELTDMVNEDLQILRVEKDKVQNLYQIIKGCIEQNEHILKEEKSLKMLEYKSIVEELRLVPSMRDVRPPKLTLPDVKKEEFIEKIVSLQSSVHSTLPGFIISKTCDVTMVSTQMMMEEPVVLDVLPTKCKKIKGICCESTEKVWIYGDDEKIKQLDRSGSTLKCFSAATGNSQKDIAMNNDGNIAFSHKEETCIYLVNKTKIEKFVDMSDWIPYGLCFNSDGELLVCMRRNDYTESKVGLFTKEKLNKEFQFDETGKPLFSVSRNNMYICENGNGDICVSDWNACAVISMKKSGEFRFRYTGCLSRSFKEFYPHGIATDSSCRILVVDRDNNCVHVTDRNGKFLRYITCGLQDPFVLSLDEEENLWVGECDNDCIKIIKYLK</sequence>
<dbReference type="AlphaFoldDB" id="K1PEI2"/>
<dbReference type="InParanoid" id="K1PEI2"/>
<dbReference type="InterPro" id="IPR050952">
    <property type="entry name" value="TRIM-NHL_E3_ligases"/>
</dbReference>
<dbReference type="PANTHER" id="PTHR24104:SF25">
    <property type="entry name" value="PROTEIN LIN-41"/>
    <property type="match status" value="1"/>
</dbReference>
<dbReference type="Pfam" id="PF00643">
    <property type="entry name" value="zf-B_box"/>
    <property type="match status" value="1"/>
</dbReference>
<proteinExistence type="predicted"/>
<dbReference type="InterPro" id="IPR001258">
    <property type="entry name" value="NHL_repeat"/>
</dbReference>
<evidence type="ECO:0000256" key="1">
    <source>
        <dbReference type="ARBA" id="ARBA00022737"/>
    </source>
</evidence>
<dbReference type="GO" id="GO:0008270">
    <property type="term" value="F:zinc ion binding"/>
    <property type="evidence" value="ECO:0007669"/>
    <property type="project" value="UniProtKB-KW"/>
</dbReference>
<evidence type="ECO:0000313" key="3">
    <source>
        <dbReference type="EMBL" id="EKC19983.1"/>
    </source>
</evidence>
<dbReference type="GO" id="GO:0043161">
    <property type="term" value="P:proteasome-mediated ubiquitin-dependent protein catabolic process"/>
    <property type="evidence" value="ECO:0007669"/>
    <property type="project" value="TreeGrafter"/>
</dbReference>
<dbReference type="PANTHER" id="PTHR24104">
    <property type="entry name" value="E3 UBIQUITIN-PROTEIN LIGASE NHLRC1-RELATED"/>
    <property type="match status" value="1"/>
</dbReference>
<dbReference type="InterPro" id="IPR011042">
    <property type="entry name" value="6-blade_b-propeller_TolB-like"/>
</dbReference>
<keyword evidence="1" id="KW-0677">Repeat</keyword>
<dbReference type="Gene3D" id="2.120.10.30">
    <property type="entry name" value="TolB, C-terminal domain"/>
    <property type="match status" value="2"/>
</dbReference>
<dbReference type="EMBL" id="JH817065">
    <property type="protein sequence ID" value="EKC19983.1"/>
    <property type="molecule type" value="Genomic_DNA"/>
</dbReference>
<dbReference type="SMART" id="SM00336">
    <property type="entry name" value="BBOX"/>
    <property type="match status" value="1"/>
</dbReference>
<dbReference type="PROSITE" id="PS51125">
    <property type="entry name" value="NHL"/>
    <property type="match status" value="1"/>
</dbReference>
<organism evidence="3">
    <name type="scientific">Magallana gigas</name>
    <name type="common">Pacific oyster</name>
    <name type="synonym">Crassostrea gigas</name>
    <dbReference type="NCBI Taxonomy" id="29159"/>
    <lineage>
        <taxon>Eukaryota</taxon>
        <taxon>Metazoa</taxon>
        <taxon>Spiralia</taxon>
        <taxon>Lophotrochozoa</taxon>
        <taxon>Mollusca</taxon>
        <taxon>Bivalvia</taxon>
        <taxon>Autobranchia</taxon>
        <taxon>Pteriomorphia</taxon>
        <taxon>Ostreida</taxon>
        <taxon>Ostreoidea</taxon>
        <taxon>Ostreidae</taxon>
        <taxon>Magallana</taxon>
    </lineage>
</organism>
<dbReference type="HOGENOM" id="CLU_007742_5_1_1"/>
<dbReference type="SUPFAM" id="SSF101898">
    <property type="entry name" value="NHL repeat"/>
    <property type="match status" value="1"/>
</dbReference>
<dbReference type="InterPro" id="IPR000315">
    <property type="entry name" value="Znf_B-box"/>
</dbReference>
<dbReference type="GO" id="GO:0061630">
    <property type="term" value="F:ubiquitin protein ligase activity"/>
    <property type="evidence" value="ECO:0007669"/>
    <property type="project" value="TreeGrafter"/>
</dbReference>
<dbReference type="SUPFAM" id="SSF57845">
    <property type="entry name" value="B-box zinc-binding domain"/>
    <property type="match status" value="1"/>
</dbReference>
<reference evidence="3" key="1">
    <citation type="journal article" date="2012" name="Nature">
        <title>The oyster genome reveals stress adaptation and complexity of shell formation.</title>
        <authorList>
            <person name="Zhang G."/>
            <person name="Fang X."/>
            <person name="Guo X."/>
            <person name="Li L."/>
            <person name="Luo R."/>
            <person name="Xu F."/>
            <person name="Yang P."/>
            <person name="Zhang L."/>
            <person name="Wang X."/>
            <person name="Qi H."/>
            <person name="Xiong Z."/>
            <person name="Que H."/>
            <person name="Xie Y."/>
            <person name="Holland P.W."/>
            <person name="Paps J."/>
            <person name="Zhu Y."/>
            <person name="Wu F."/>
            <person name="Chen Y."/>
            <person name="Wang J."/>
            <person name="Peng C."/>
            <person name="Meng J."/>
            <person name="Yang L."/>
            <person name="Liu J."/>
            <person name="Wen B."/>
            <person name="Zhang N."/>
            <person name="Huang Z."/>
            <person name="Zhu Q."/>
            <person name="Feng Y."/>
            <person name="Mount A."/>
            <person name="Hedgecock D."/>
            <person name="Xu Z."/>
            <person name="Liu Y."/>
            <person name="Domazet-Loso T."/>
            <person name="Du Y."/>
            <person name="Sun X."/>
            <person name="Zhang S."/>
            <person name="Liu B."/>
            <person name="Cheng P."/>
            <person name="Jiang X."/>
            <person name="Li J."/>
            <person name="Fan D."/>
            <person name="Wang W."/>
            <person name="Fu W."/>
            <person name="Wang T."/>
            <person name="Wang B."/>
            <person name="Zhang J."/>
            <person name="Peng Z."/>
            <person name="Li Y."/>
            <person name="Li N."/>
            <person name="Wang J."/>
            <person name="Chen M."/>
            <person name="He Y."/>
            <person name="Tan F."/>
            <person name="Song X."/>
            <person name="Zheng Q."/>
            <person name="Huang R."/>
            <person name="Yang H."/>
            <person name="Du X."/>
            <person name="Chen L."/>
            <person name="Yang M."/>
            <person name="Gaffney P.M."/>
            <person name="Wang S."/>
            <person name="Luo L."/>
            <person name="She Z."/>
            <person name="Ming Y."/>
            <person name="Huang W."/>
            <person name="Zhang S."/>
            <person name="Huang B."/>
            <person name="Zhang Y."/>
            <person name="Qu T."/>
            <person name="Ni P."/>
            <person name="Miao G."/>
            <person name="Wang J."/>
            <person name="Wang Q."/>
            <person name="Steinberg C.E."/>
            <person name="Wang H."/>
            <person name="Li N."/>
            <person name="Qian L."/>
            <person name="Zhang G."/>
            <person name="Li Y."/>
            <person name="Yang H."/>
            <person name="Liu X."/>
            <person name="Wang J."/>
            <person name="Yin Y."/>
            <person name="Wang J."/>
        </authorList>
    </citation>
    <scope>NUCLEOTIDE SEQUENCE [LARGE SCALE GENOMIC DNA]</scope>
    <source>
        <strain evidence="3">05x7-T-G4-1.051#20</strain>
    </source>
</reference>
<dbReference type="Gene3D" id="3.30.160.60">
    <property type="entry name" value="Classic Zinc Finger"/>
    <property type="match status" value="1"/>
</dbReference>
<gene>
    <name evidence="3" type="ORF">CGI_10007159</name>
</gene>
<accession>K1PEI2</accession>
<name>K1PEI2_MAGGI</name>
<dbReference type="GO" id="GO:0000209">
    <property type="term" value="P:protein polyubiquitination"/>
    <property type="evidence" value="ECO:0007669"/>
    <property type="project" value="TreeGrafter"/>
</dbReference>
<protein>
    <submittedName>
        <fullName evidence="3">Tripartite motif-containing protein 2</fullName>
    </submittedName>
</protein>